<dbReference type="SUPFAM" id="SSF47616">
    <property type="entry name" value="GST C-terminal domain-like"/>
    <property type="match status" value="1"/>
</dbReference>
<evidence type="ECO:0000313" key="4">
    <source>
        <dbReference type="Proteomes" id="UP000624279"/>
    </source>
</evidence>
<dbReference type="SFLD" id="SFLDG01150">
    <property type="entry name" value="Main.1:_Beta-like"/>
    <property type="match status" value="1"/>
</dbReference>
<protein>
    <submittedName>
        <fullName evidence="3">Glutathione S-transferase N-terminal domain-containing protein</fullName>
    </submittedName>
</protein>
<dbReference type="Gene3D" id="3.40.30.10">
    <property type="entry name" value="Glutaredoxin"/>
    <property type="match status" value="1"/>
</dbReference>
<dbReference type="PANTHER" id="PTHR44051:SF19">
    <property type="entry name" value="DISULFIDE-BOND OXIDOREDUCTASE YFCG"/>
    <property type="match status" value="1"/>
</dbReference>
<keyword evidence="4" id="KW-1185">Reference proteome</keyword>
<dbReference type="Gene3D" id="1.20.1050.10">
    <property type="match status" value="1"/>
</dbReference>
<dbReference type="InterPro" id="IPR040079">
    <property type="entry name" value="Glutathione_S-Trfase"/>
</dbReference>
<dbReference type="EMBL" id="JACOGA010000015">
    <property type="protein sequence ID" value="MBC3875106.1"/>
    <property type="molecule type" value="Genomic_DNA"/>
</dbReference>
<dbReference type="SFLD" id="SFLDS00019">
    <property type="entry name" value="Glutathione_Transferase_(cytos"/>
    <property type="match status" value="1"/>
</dbReference>
<comment type="caution">
    <text evidence="3">The sequence shown here is derived from an EMBL/GenBank/DDBJ whole genome shotgun (WGS) entry which is preliminary data.</text>
</comment>
<dbReference type="InterPro" id="IPR036282">
    <property type="entry name" value="Glutathione-S-Trfase_C_sf"/>
</dbReference>
<gene>
    <name evidence="3" type="ORF">H8K55_16070</name>
</gene>
<dbReference type="SFLD" id="SFLDG00358">
    <property type="entry name" value="Main_(cytGST)"/>
    <property type="match status" value="1"/>
</dbReference>
<dbReference type="Proteomes" id="UP000624279">
    <property type="component" value="Unassembled WGS sequence"/>
</dbReference>
<dbReference type="InterPro" id="IPR004045">
    <property type="entry name" value="Glutathione_S-Trfase_N"/>
</dbReference>
<dbReference type="PROSITE" id="PS50405">
    <property type="entry name" value="GST_CTER"/>
    <property type="match status" value="1"/>
</dbReference>
<dbReference type="Pfam" id="PF13409">
    <property type="entry name" value="GST_N_2"/>
    <property type="match status" value="1"/>
</dbReference>
<dbReference type="PROSITE" id="PS50404">
    <property type="entry name" value="GST_NTER"/>
    <property type="match status" value="1"/>
</dbReference>
<evidence type="ECO:0000313" key="3">
    <source>
        <dbReference type="EMBL" id="MBC3875106.1"/>
    </source>
</evidence>
<dbReference type="RefSeq" id="WP_186943081.1">
    <property type="nucleotide sequence ID" value="NZ_JACOGA010000015.1"/>
</dbReference>
<dbReference type="PANTHER" id="PTHR44051">
    <property type="entry name" value="GLUTATHIONE S-TRANSFERASE-RELATED"/>
    <property type="match status" value="1"/>
</dbReference>
<dbReference type="InterPro" id="IPR010987">
    <property type="entry name" value="Glutathione-S-Trfase_C-like"/>
</dbReference>
<name>A0ABR6YEV4_9BURK</name>
<proteinExistence type="predicted"/>
<evidence type="ECO:0000259" key="2">
    <source>
        <dbReference type="PROSITE" id="PS50405"/>
    </source>
</evidence>
<organism evidence="3 4">
    <name type="scientific">Undibacterium flavidum</name>
    <dbReference type="NCBI Taxonomy" id="2762297"/>
    <lineage>
        <taxon>Bacteria</taxon>
        <taxon>Pseudomonadati</taxon>
        <taxon>Pseudomonadota</taxon>
        <taxon>Betaproteobacteria</taxon>
        <taxon>Burkholderiales</taxon>
        <taxon>Oxalobacteraceae</taxon>
        <taxon>Undibacterium</taxon>
    </lineage>
</organism>
<dbReference type="InterPro" id="IPR036249">
    <property type="entry name" value="Thioredoxin-like_sf"/>
</dbReference>
<accession>A0ABR6YEV4</accession>
<dbReference type="SUPFAM" id="SSF52833">
    <property type="entry name" value="Thioredoxin-like"/>
    <property type="match status" value="1"/>
</dbReference>
<dbReference type="Pfam" id="PF00043">
    <property type="entry name" value="GST_C"/>
    <property type="match status" value="1"/>
</dbReference>
<dbReference type="InterPro" id="IPR004046">
    <property type="entry name" value="GST_C"/>
</dbReference>
<reference evidence="3 4" key="1">
    <citation type="submission" date="2020-08" db="EMBL/GenBank/DDBJ databases">
        <title>Novel species isolated from subtropical streams in China.</title>
        <authorList>
            <person name="Lu H."/>
        </authorList>
    </citation>
    <scope>NUCLEOTIDE SEQUENCE [LARGE SCALE GENOMIC DNA]</scope>
    <source>
        <strain evidence="3 4">LX15W</strain>
    </source>
</reference>
<dbReference type="CDD" id="cd03180">
    <property type="entry name" value="GST_C_2"/>
    <property type="match status" value="1"/>
</dbReference>
<evidence type="ECO:0000259" key="1">
    <source>
        <dbReference type="PROSITE" id="PS50404"/>
    </source>
</evidence>
<feature type="domain" description="GST C-terminal" evidence="2">
    <location>
        <begin position="87"/>
        <end position="208"/>
    </location>
</feature>
<sequence length="208" mass="23491">MLTILGKSSSINVRKVLWTCAEIGIPFELTEFGSGTPNPVTTPEFMALNPNAMVPVIQHEGQTLWESNSICRYLATRFQRFDLLPQEAMARAQIEKWMDWQATELNNSWRYAFMATVRHSPAHRDAAALEHGVREWNRHMQILDQQLQGTGAYVNGSEFSLADIVLGLSLNRWRSAPIAHADLPALTSYFDRLCERPGFLQYGANGIP</sequence>
<feature type="domain" description="GST N-terminal" evidence="1">
    <location>
        <begin position="1"/>
        <end position="82"/>
    </location>
</feature>